<dbReference type="SUPFAM" id="SSF158472">
    <property type="entry name" value="HAMP domain-like"/>
    <property type="match status" value="1"/>
</dbReference>
<dbReference type="EMBL" id="JAINUL010000001">
    <property type="protein sequence ID" value="MCC0096475.1"/>
    <property type="molecule type" value="Genomic_DNA"/>
</dbReference>
<dbReference type="EC" id="2.7.13.3" evidence="3"/>
<evidence type="ECO:0000256" key="6">
    <source>
        <dbReference type="ARBA" id="ARBA00022692"/>
    </source>
</evidence>
<evidence type="ECO:0000313" key="16">
    <source>
        <dbReference type="Proteomes" id="UP001520654"/>
    </source>
</evidence>
<evidence type="ECO:0000256" key="3">
    <source>
        <dbReference type="ARBA" id="ARBA00012438"/>
    </source>
</evidence>
<evidence type="ECO:0000259" key="14">
    <source>
        <dbReference type="PROSITE" id="PS50885"/>
    </source>
</evidence>
<dbReference type="InterPro" id="IPR003661">
    <property type="entry name" value="HisK_dim/P_dom"/>
</dbReference>
<dbReference type="CDD" id="cd00075">
    <property type="entry name" value="HATPase"/>
    <property type="match status" value="1"/>
</dbReference>
<name>A0ABS8E5S7_9ACTN</name>
<evidence type="ECO:0000259" key="13">
    <source>
        <dbReference type="PROSITE" id="PS50109"/>
    </source>
</evidence>
<keyword evidence="9" id="KW-0902">Two-component regulatory system</keyword>
<organism evidence="15 16">
    <name type="scientific">Streptomyces flavotricini</name>
    <dbReference type="NCBI Taxonomy" id="66888"/>
    <lineage>
        <taxon>Bacteria</taxon>
        <taxon>Bacillati</taxon>
        <taxon>Actinomycetota</taxon>
        <taxon>Actinomycetes</taxon>
        <taxon>Kitasatosporales</taxon>
        <taxon>Streptomycetaceae</taxon>
        <taxon>Streptomyces</taxon>
    </lineage>
</organism>
<dbReference type="SMART" id="SM00388">
    <property type="entry name" value="HisKA"/>
    <property type="match status" value="1"/>
</dbReference>
<comment type="catalytic activity">
    <reaction evidence="1">
        <text>ATP + protein L-histidine = ADP + protein N-phospho-L-histidine.</text>
        <dbReference type="EC" id="2.7.13.3"/>
    </reaction>
</comment>
<dbReference type="SMART" id="SM00387">
    <property type="entry name" value="HATPase_c"/>
    <property type="match status" value="1"/>
</dbReference>
<keyword evidence="4" id="KW-0597">Phosphoprotein</keyword>
<protein>
    <recommendedName>
        <fullName evidence="3">histidine kinase</fullName>
        <ecNumber evidence="3">2.7.13.3</ecNumber>
    </recommendedName>
</protein>
<dbReference type="Proteomes" id="UP001520654">
    <property type="component" value="Unassembled WGS sequence"/>
</dbReference>
<feature type="domain" description="HAMP" evidence="14">
    <location>
        <begin position="200"/>
        <end position="253"/>
    </location>
</feature>
<dbReference type="CDD" id="cd06225">
    <property type="entry name" value="HAMP"/>
    <property type="match status" value="1"/>
</dbReference>
<dbReference type="Pfam" id="PF00672">
    <property type="entry name" value="HAMP"/>
    <property type="match status" value="1"/>
</dbReference>
<dbReference type="PRINTS" id="PR00344">
    <property type="entry name" value="BCTRLSENSOR"/>
</dbReference>
<comment type="subcellular location">
    <subcellularLocation>
        <location evidence="2">Cell membrane</location>
    </subcellularLocation>
</comment>
<dbReference type="InterPro" id="IPR003660">
    <property type="entry name" value="HAMP_dom"/>
</dbReference>
<keyword evidence="8 12" id="KW-1133">Transmembrane helix</keyword>
<dbReference type="Pfam" id="PF02518">
    <property type="entry name" value="HATPase_c"/>
    <property type="match status" value="1"/>
</dbReference>
<keyword evidence="5" id="KW-0808">Transferase</keyword>
<dbReference type="InterPro" id="IPR036097">
    <property type="entry name" value="HisK_dim/P_sf"/>
</dbReference>
<dbReference type="Gene3D" id="3.30.565.10">
    <property type="entry name" value="Histidine kinase-like ATPase, C-terminal domain"/>
    <property type="match status" value="1"/>
</dbReference>
<dbReference type="InterPro" id="IPR036890">
    <property type="entry name" value="HATPase_C_sf"/>
</dbReference>
<evidence type="ECO:0000256" key="7">
    <source>
        <dbReference type="ARBA" id="ARBA00022777"/>
    </source>
</evidence>
<dbReference type="SUPFAM" id="SSF55874">
    <property type="entry name" value="ATPase domain of HSP90 chaperone/DNA topoisomerase II/histidine kinase"/>
    <property type="match status" value="1"/>
</dbReference>
<accession>A0ABS8E5S7</accession>
<dbReference type="SUPFAM" id="SSF47384">
    <property type="entry name" value="Homodimeric domain of signal transducing histidine kinase"/>
    <property type="match status" value="1"/>
</dbReference>
<evidence type="ECO:0000256" key="4">
    <source>
        <dbReference type="ARBA" id="ARBA00022553"/>
    </source>
</evidence>
<dbReference type="InterPro" id="IPR003594">
    <property type="entry name" value="HATPase_dom"/>
</dbReference>
<keyword evidence="6 12" id="KW-0812">Transmembrane</keyword>
<dbReference type="PROSITE" id="PS50109">
    <property type="entry name" value="HIS_KIN"/>
    <property type="match status" value="1"/>
</dbReference>
<dbReference type="Pfam" id="PF00512">
    <property type="entry name" value="HisKA"/>
    <property type="match status" value="1"/>
</dbReference>
<evidence type="ECO:0000256" key="11">
    <source>
        <dbReference type="SAM" id="MobiDB-lite"/>
    </source>
</evidence>
<feature type="domain" description="Histidine kinase" evidence="13">
    <location>
        <begin position="261"/>
        <end position="474"/>
    </location>
</feature>
<comment type="caution">
    <text evidence="15">The sequence shown here is derived from an EMBL/GenBank/DDBJ whole genome shotgun (WGS) entry which is preliminary data.</text>
</comment>
<evidence type="ECO:0000256" key="9">
    <source>
        <dbReference type="ARBA" id="ARBA00023012"/>
    </source>
</evidence>
<dbReference type="InterPro" id="IPR004358">
    <property type="entry name" value="Sig_transdc_His_kin-like_C"/>
</dbReference>
<evidence type="ECO:0000256" key="10">
    <source>
        <dbReference type="ARBA" id="ARBA00023136"/>
    </source>
</evidence>
<keyword evidence="16" id="KW-1185">Reference proteome</keyword>
<evidence type="ECO:0000313" key="15">
    <source>
        <dbReference type="EMBL" id="MCC0096475.1"/>
    </source>
</evidence>
<dbReference type="PANTHER" id="PTHR45436:SF5">
    <property type="entry name" value="SENSOR HISTIDINE KINASE TRCS"/>
    <property type="match status" value="1"/>
</dbReference>
<gene>
    <name evidence="15" type="ORF">K7B10_17105</name>
</gene>
<evidence type="ECO:0000256" key="8">
    <source>
        <dbReference type="ARBA" id="ARBA00022989"/>
    </source>
</evidence>
<feature type="region of interest" description="Disordered" evidence="11">
    <location>
        <begin position="99"/>
        <end position="144"/>
    </location>
</feature>
<dbReference type="Gene3D" id="1.10.287.130">
    <property type="match status" value="1"/>
</dbReference>
<dbReference type="InterPro" id="IPR005467">
    <property type="entry name" value="His_kinase_dom"/>
</dbReference>
<evidence type="ECO:0000256" key="5">
    <source>
        <dbReference type="ARBA" id="ARBA00022679"/>
    </source>
</evidence>
<dbReference type="CDD" id="cd00082">
    <property type="entry name" value="HisKA"/>
    <property type="match status" value="1"/>
</dbReference>
<evidence type="ECO:0000256" key="2">
    <source>
        <dbReference type="ARBA" id="ARBA00004236"/>
    </source>
</evidence>
<dbReference type="PANTHER" id="PTHR45436">
    <property type="entry name" value="SENSOR HISTIDINE KINASE YKOH"/>
    <property type="match status" value="1"/>
</dbReference>
<feature type="transmembrane region" description="Helical" evidence="12">
    <location>
        <begin position="23"/>
        <end position="43"/>
    </location>
</feature>
<feature type="compositionally biased region" description="Low complexity" evidence="11">
    <location>
        <begin position="103"/>
        <end position="129"/>
    </location>
</feature>
<dbReference type="PROSITE" id="PS50885">
    <property type="entry name" value="HAMP"/>
    <property type="match status" value="1"/>
</dbReference>
<keyword evidence="7 15" id="KW-0418">Kinase</keyword>
<dbReference type="InterPro" id="IPR050428">
    <property type="entry name" value="TCS_sensor_his_kinase"/>
</dbReference>
<dbReference type="GO" id="GO:0016301">
    <property type="term" value="F:kinase activity"/>
    <property type="evidence" value="ECO:0007669"/>
    <property type="project" value="UniProtKB-KW"/>
</dbReference>
<proteinExistence type="predicted"/>
<reference evidence="15 16" key="1">
    <citation type="submission" date="2021-08" db="EMBL/GenBank/DDBJ databases">
        <title>Genomic Architecture of Streptomyces flavotricini NGL1 and Streptomyces erythrochromogenes HMS4 With Differential Plant Beneficial attributes and laccase production capabilities.</title>
        <authorList>
            <person name="Salwan R."/>
            <person name="Kaur R."/>
            <person name="Sharma V."/>
        </authorList>
    </citation>
    <scope>NUCLEOTIDE SEQUENCE [LARGE SCALE GENOMIC DNA]</scope>
    <source>
        <strain evidence="15 16">NGL1</strain>
    </source>
</reference>
<keyword evidence="10 12" id="KW-0472">Membrane</keyword>
<dbReference type="RefSeq" id="WP_229336949.1">
    <property type="nucleotide sequence ID" value="NZ_JAINUL010000001.1"/>
</dbReference>
<evidence type="ECO:0000256" key="1">
    <source>
        <dbReference type="ARBA" id="ARBA00000085"/>
    </source>
</evidence>
<sequence>MDRAGALRTTRPRTSPGPLRRRAALAAALAMAAVLGAGGLWLYTLLRANLLDNTTGRTELAARKVAAQLDGHAFPGGRLPAPESGVDLVLVRDARGRTVASTGDLGDSPDLGGLRPPAPGARGASGASGEDSRSAVLPPARPGAERRAVVAVEAPGGHEVYAVTVLGDVDDATRAIALGLLAGAPPLIGFAAALAWWVTGHALRPVTAIRTGLAAVTSSELDRRVPDPGGADEIAQLARTVNDTLDRLERSDARQRQFTADASHELRNPLAAVRSRLEVALAQGRPDRASVAAALADTERLQRIAADLLLLARLDGGPAPRTEPVDLALLAAEDLARRPDPRVPVRLDARAPVPAAGEPARLERALANLVDNALRHARTQVVVRAATEPARPGGGAWAVLEVEDDGPGIPAGDRDRVFERFVRLDPDRGRAGGGTGLGLAIVREIARAHGGEARALPSRAGGGVRLVLRVPVGGPAAPARP</sequence>
<evidence type="ECO:0000256" key="12">
    <source>
        <dbReference type="SAM" id="Phobius"/>
    </source>
</evidence>
<dbReference type="SMART" id="SM00304">
    <property type="entry name" value="HAMP"/>
    <property type="match status" value="2"/>
</dbReference>